<name>A0A917C1M7_9BACL</name>
<evidence type="ECO:0000313" key="2">
    <source>
        <dbReference type="EMBL" id="GGF65680.1"/>
    </source>
</evidence>
<sequence>MHIIKQVTARLLSLLLVMLLASAAPAASAASAAELTPSIKAAFDLTAAKTDDTTRARLNTLYSELSVLKTEFNNREAQIRTLHYSNEQTLTAVRGQIKQIDQAAISRLELNVSSVKQRYQPLFDQYTALNRQMKLAKGLKNKTLNSLLRNQADAMKILVQIAKQNIRDEQEALKTAKAVRTHRISAARKTLDGISTPQTAIKAQKSAVTALNKRLSADWGSFTSAIRKQNAPLTLQSLSSLVSGYRQMAAYKQKIITLEQKVAEVIQNTKRQIGA</sequence>
<protein>
    <submittedName>
        <fullName evidence="2">Uncharacterized protein</fullName>
    </submittedName>
</protein>
<reference evidence="2" key="1">
    <citation type="journal article" date="2014" name="Int. J. Syst. Evol. Microbiol.">
        <title>Complete genome sequence of Corynebacterium casei LMG S-19264T (=DSM 44701T), isolated from a smear-ripened cheese.</title>
        <authorList>
            <consortium name="US DOE Joint Genome Institute (JGI-PGF)"/>
            <person name="Walter F."/>
            <person name="Albersmeier A."/>
            <person name="Kalinowski J."/>
            <person name="Ruckert C."/>
        </authorList>
    </citation>
    <scope>NUCLEOTIDE SEQUENCE</scope>
    <source>
        <strain evidence="2">CGMCC 1.16134</strain>
    </source>
</reference>
<dbReference type="RefSeq" id="WP_189022350.1">
    <property type="nucleotide sequence ID" value="NZ_BMKR01000003.1"/>
</dbReference>
<accession>A0A917C1M7</accession>
<evidence type="ECO:0000256" key="1">
    <source>
        <dbReference type="SAM" id="SignalP"/>
    </source>
</evidence>
<feature type="chain" id="PRO_5036952778" evidence="1">
    <location>
        <begin position="30"/>
        <end position="275"/>
    </location>
</feature>
<gene>
    <name evidence="2" type="ORF">GCM10010912_08410</name>
</gene>
<organism evidence="2 3">
    <name type="scientific">Paenibacillus albidus</name>
    <dbReference type="NCBI Taxonomy" id="2041023"/>
    <lineage>
        <taxon>Bacteria</taxon>
        <taxon>Bacillati</taxon>
        <taxon>Bacillota</taxon>
        <taxon>Bacilli</taxon>
        <taxon>Bacillales</taxon>
        <taxon>Paenibacillaceae</taxon>
        <taxon>Paenibacillus</taxon>
    </lineage>
</organism>
<comment type="caution">
    <text evidence="2">The sequence shown here is derived from an EMBL/GenBank/DDBJ whole genome shotgun (WGS) entry which is preliminary data.</text>
</comment>
<keyword evidence="1" id="KW-0732">Signal</keyword>
<dbReference type="Proteomes" id="UP000637643">
    <property type="component" value="Unassembled WGS sequence"/>
</dbReference>
<proteinExistence type="predicted"/>
<evidence type="ECO:0000313" key="3">
    <source>
        <dbReference type="Proteomes" id="UP000637643"/>
    </source>
</evidence>
<keyword evidence="3" id="KW-1185">Reference proteome</keyword>
<feature type="signal peptide" evidence="1">
    <location>
        <begin position="1"/>
        <end position="29"/>
    </location>
</feature>
<dbReference type="AlphaFoldDB" id="A0A917C1M7"/>
<dbReference type="EMBL" id="BMKR01000003">
    <property type="protein sequence ID" value="GGF65680.1"/>
    <property type="molecule type" value="Genomic_DNA"/>
</dbReference>
<reference evidence="2" key="2">
    <citation type="submission" date="2020-09" db="EMBL/GenBank/DDBJ databases">
        <authorList>
            <person name="Sun Q."/>
            <person name="Zhou Y."/>
        </authorList>
    </citation>
    <scope>NUCLEOTIDE SEQUENCE</scope>
    <source>
        <strain evidence="2">CGMCC 1.16134</strain>
    </source>
</reference>